<reference evidence="1 2" key="1">
    <citation type="submission" date="2024-09" db="EMBL/GenBank/DDBJ databases">
        <authorList>
            <person name="Zhang Z.-H."/>
        </authorList>
    </citation>
    <scope>NUCLEOTIDE SEQUENCE [LARGE SCALE GENOMIC DNA]</scope>
    <source>
        <strain evidence="1 2">HHTR114</strain>
    </source>
</reference>
<protein>
    <submittedName>
        <fullName evidence="1">Uncharacterized protein</fullName>
    </submittedName>
</protein>
<evidence type="ECO:0000313" key="2">
    <source>
        <dbReference type="Proteomes" id="UP001596116"/>
    </source>
</evidence>
<organism evidence="1 2">
    <name type="scientific">Hyphococcus aureus</name>
    <dbReference type="NCBI Taxonomy" id="2666033"/>
    <lineage>
        <taxon>Bacteria</taxon>
        <taxon>Pseudomonadati</taxon>
        <taxon>Pseudomonadota</taxon>
        <taxon>Alphaproteobacteria</taxon>
        <taxon>Parvularculales</taxon>
        <taxon>Parvularculaceae</taxon>
        <taxon>Hyphococcus</taxon>
    </lineage>
</organism>
<dbReference type="SUPFAM" id="SSF54913">
    <property type="entry name" value="GlnB-like"/>
    <property type="match status" value="1"/>
</dbReference>
<accession>A0ABW1L3G0</accession>
<evidence type="ECO:0000313" key="1">
    <source>
        <dbReference type="EMBL" id="MFC6037548.1"/>
    </source>
</evidence>
<proteinExistence type="predicted"/>
<dbReference type="Gene3D" id="3.30.70.120">
    <property type="match status" value="1"/>
</dbReference>
<gene>
    <name evidence="1" type="ORF">ACFMB1_18480</name>
</gene>
<keyword evidence="2" id="KW-1185">Reference proteome</keyword>
<dbReference type="InterPro" id="IPR011322">
    <property type="entry name" value="N-reg_PII-like_a/b"/>
</dbReference>
<dbReference type="Proteomes" id="UP001596116">
    <property type="component" value="Unassembled WGS sequence"/>
</dbReference>
<comment type="caution">
    <text evidence="1">The sequence shown here is derived from an EMBL/GenBank/DDBJ whole genome shotgun (WGS) entry which is preliminary data.</text>
</comment>
<dbReference type="RefSeq" id="WP_379881061.1">
    <property type="nucleotide sequence ID" value="NZ_JBHPON010000003.1"/>
</dbReference>
<sequence length="56" mass="6274">MGFKLITATLNILVLDKVEQRLAEIAVPGLSVSETKGYGAYKNFFQRDMMSTHARI</sequence>
<dbReference type="InterPro" id="IPR015867">
    <property type="entry name" value="N-reg_PII/ATP_PRibTrfase_C"/>
</dbReference>
<dbReference type="EMBL" id="JBHPON010000003">
    <property type="protein sequence ID" value="MFC6037548.1"/>
    <property type="molecule type" value="Genomic_DNA"/>
</dbReference>
<name>A0ABW1L3G0_9PROT</name>